<dbReference type="STRING" id="1912795.BK816_04470"/>
<dbReference type="InterPro" id="IPR042097">
    <property type="entry name" value="Aminopeptidase_N-like_N_sf"/>
</dbReference>
<dbReference type="PANTHER" id="PTHR11533:SF174">
    <property type="entry name" value="PUROMYCIN-SENSITIVE AMINOPEPTIDASE-RELATED"/>
    <property type="match status" value="1"/>
</dbReference>
<name>A0A1D9MKD7_9ACTO</name>
<keyword evidence="18" id="KW-1185">Reference proteome</keyword>
<keyword evidence="6 17" id="KW-0031">Aminopeptidase</keyword>
<dbReference type="PRINTS" id="PR00756">
    <property type="entry name" value="ALADIPTASE"/>
</dbReference>
<dbReference type="FunFam" id="2.60.40.1730:FF:000010">
    <property type="entry name" value="Putative aminopeptidase N"/>
    <property type="match status" value="1"/>
</dbReference>
<dbReference type="InterPro" id="IPR045357">
    <property type="entry name" value="Aminopeptidase_N-like_N"/>
</dbReference>
<evidence type="ECO:0000256" key="6">
    <source>
        <dbReference type="ARBA" id="ARBA00022438"/>
    </source>
</evidence>
<evidence type="ECO:0000256" key="8">
    <source>
        <dbReference type="ARBA" id="ARBA00022723"/>
    </source>
</evidence>
<dbReference type="PANTHER" id="PTHR11533">
    <property type="entry name" value="PROTEASE M1 ZINC METALLOPROTEASE"/>
    <property type="match status" value="1"/>
</dbReference>
<dbReference type="Gene3D" id="2.60.40.1730">
    <property type="entry name" value="tricorn interacting facor f3 domain"/>
    <property type="match status" value="1"/>
</dbReference>
<feature type="domain" description="Peptidase M1 membrane alanine aminopeptidase" evidence="14">
    <location>
        <begin position="237"/>
        <end position="449"/>
    </location>
</feature>
<dbReference type="GO" id="GO:0016020">
    <property type="term" value="C:membrane"/>
    <property type="evidence" value="ECO:0007669"/>
    <property type="project" value="TreeGrafter"/>
</dbReference>
<dbReference type="AlphaFoldDB" id="A0A1D9MKD7"/>
<proteinExistence type="inferred from homology"/>
<evidence type="ECO:0000313" key="17">
    <source>
        <dbReference type="EMBL" id="AOZ72643.1"/>
    </source>
</evidence>
<comment type="similarity">
    <text evidence="3">Belongs to the peptidase M1 family.</text>
</comment>
<dbReference type="SUPFAM" id="SSF55486">
    <property type="entry name" value="Metalloproteases ('zincins'), catalytic domain"/>
    <property type="match status" value="1"/>
</dbReference>
<dbReference type="OrthoDB" id="100605at2"/>
<evidence type="ECO:0000259" key="15">
    <source>
        <dbReference type="Pfam" id="PF11838"/>
    </source>
</evidence>
<gene>
    <name evidence="17" type="ORF">BK816_04470</name>
</gene>
<dbReference type="Pfam" id="PF17900">
    <property type="entry name" value="Peptidase_M1_N"/>
    <property type="match status" value="1"/>
</dbReference>
<evidence type="ECO:0000256" key="13">
    <source>
        <dbReference type="ARBA" id="ARBA00031533"/>
    </source>
</evidence>
<dbReference type="KEGG" id="avu:BK816_04470"/>
<feature type="domain" description="Aminopeptidase N-like N-terminal" evidence="16">
    <location>
        <begin position="32"/>
        <end position="187"/>
    </location>
</feature>
<dbReference type="SUPFAM" id="SSF63737">
    <property type="entry name" value="Leukotriene A4 hydrolase N-terminal domain"/>
    <property type="match status" value="1"/>
</dbReference>
<dbReference type="InterPro" id="IPR014782">
    <property type="entry name" value="Peptidase_M1_dom"/>
</dbReference>
<dbReference type="RefSeq" id="WP_071164109.1">
    <property type="nucleotide sequence ID" value="NZ_CP017812.1"/>
</dbReference>
<keyword evidence="9" id="KW-0378">Hydrolase</keyword>
<dbReference type="Gene3D" id="1.10.390.10">
    <property type="entry name" value="Neutral Protease Domain 2"/>
    <property type="match status" value="1"/>
</dbReference>
<evidence type="ECO:0000256" key="2">
    <source>
        <dbReference type="ARBA" id="ARBA00001947"/>
    </source>
</evidence>
<dbReference type="GO" id="GO:0043171">
    <property type="term" value="P:peptide catabolic process"/>
    <property type="evidence" value="ECO:0007669"/>
    <property type="project" value="TreeGrafter"/>
</dbReference>
<keyword evidence="7" id="KW-0645">Protease</keyword>
<comment type="cofactor">
    <cofactor evidence="2">
        <name>Zn(2+)</name>
        <dbReference type="ChEBI" id="CHEBI:29105"/>
    </cofactor>
</comment>
<dbReference type="InterPro" id="IPR050344">
    <property type="entry name" value="Peptidase_M1_aminopeptidases"/>
</dbReference>
<keyword evidence="8" id="KW-0479">Metal-binding</keyword>
<keyword evidence="10" id="KW-0862">Zinc</keyword>
<evidence type="ECO:0000256" key="10">
    <source>
        <dbReference type="ARBA" id="ARBA00022833"/>
    </source>
</evidence>
<dbReference type="CDD" id="cd09602">
    <property type="entry name" value="M1_APN"/>
    <property type="match status" value="1"/>
</dbReference>
<dbReference type="EMBL" id="CP017812">
    <property type="protein sequence ID" value="AOZ72643.1"/>
    <property type="molecule type" value="Genomic_DNA"/>
</dbReference>
<dbReference type="GO" id="GO:0070006">
    <property type="term" value="F:metalloaminopeptidase activity"/>
    <property type="evidence" value="ECO:0007669"/>
    <property type="project" value="TreeGrafter"/>
</dbReference>
<dbReference type="Proteomes" id="UP000176288">
    <property type="component" value="Chromosome"/>
</dbReference>
<feature type="domain" description="ERAP1-like C-terminal" evidence="15">
    <location>
        <begin position="530"/>
        <end position="798"/>
    </location>
</feature>
<dbReference type="GO" id="GO:0005615">
    <property type="term" value="C:extracellular space"/>
    <property type="evidence" value="ECO:0007669"/>
    <property type="project" value="TreeGrafter"/>
</dbReference>
<organism evidence="17 18">
    <name type="scientific">Boudabousia tangfeifanii</name>
    <dbReference type="NCBI Taxonomy" id="1912795"/>
    <lineage>
        <taxon>Bacteria</taxon>
        <taxon>Bacillati</taxon>
        <taxon>Actinomycetota</taxon>
        <taxon>Actinomycetes</taxon>
        <taxon>Actinomycetales</taxon>
        <taxon>Actinomycetaceae</taxon>
        <taxon>Boudabousia</taxon>
    </lineage>
</organism>
<accession>A0A1D9MKD7</accession>
<dbReference type="GO" id="GO:0005737">
    <property type="term" value="C:cytoplasm"/>
    <property type="evidence" value="ECO:0007669"/>
    <property type="project" value="TreeGrafter"/>
</dbReference>
<dbReference type="NCBIfam" id="TIGR02412">
    <property type="entry name" value="pepN_strep_liv"/>
    <property type="match status" value="1"/>
</dbReference>
<dbReference type="InterPro" id="IPR027268">
    <property type="entry name" value="Peptidase_M4/M1_CTD_sf"/>
</dbReference>
<evidence type="ECO:0000256" key="5">
    <source>
        <dbReference type="ARBA" id="ARBA00015611"/>
    </source>
</evidence>
<evidence type="ECO:0000256" key="3">
    <source>
        <dbReference type="ARBA" id="ARBA00010136"/>
    </source>
</evidence>
<evidence type="ECO:0000256" key="1">
    <source>
        <dbReference type="ARBA" id="ARBA00000098"/>
    </source>
</evidence>
<evidence type="ECO:0000256" key="9">
    <source>
        <dbReference type="ARBA" id="ARBA00022801"/>
    </source>
</evidence>
<dbReference type="EC" id="3.4.11.2" evidence="4"/>
<evidence type="ECO:0000259" key="14">
    <source>
        <dbReference type="Pfam" id="PF01433"/>
    </source>
</evidence>
<evidence type="ECO:0000256" key="4">
    <source>
        <dbReference type="ARBA" id="ARBA00012564"/>
    </source>
</evidence>
<evidence type="ECO:0000313" key="18">
    <source>
        <dbReference type="Proteomes" id="UP000176288"/>
    </source>
</evidence>
<keyword evidence="11" id="KW-0482">Metalloprotease</keyword>
<reference evidence="17 18" key="1">
    <citation type="submission" date="2016-10" db="EMBL/GenBank/DDBJ databases">
        <title>Actinomyces aegypiusis sp. nov., isolated from the Aegypius monachus in Qinghai Tibet Plateau China.</title>
        <authorList>
            <person name="Wang Y."/>
        </authorList>
    </citation>
    <scope>NUCLEOTIDE SEQUENCE [LARGE SCALE GENOMIC DNA]</scope>
    <source>
        <strain evidence="17 18">VUL4_3</strain>
    </source>
</reference>
<dbReference type="GO" id="GO:0042277">
    <property type="term" value="F:peptide binding"/>
    <property type="evidence" value="ECO:0007669"/>
    <property type="project" value="TreeGrafter"/>
</dbReference>
<dbReference type="Pfam" id="PF01433">
    <property type="entry name" value="Peptidase_M1"/>
    <property type="match status" value="1"/>
</dbReference>
<dbReference type="InterPro" id="IPR012778">
    <property type="entry name" value="Pept_M1_aminopeptidase"/>
</dbReference>
<dbReference type="GO" id="GO:0006508">
    <property type="term" value="P:proteolysis"/>
    <property type="evidence" value="ECO:0007669"/>
    <property type="project" value="UniProtKB-KW"/>
</dbReference>
<dbReference type="InterPro" id="IPR001930">
    <property type="entry name" value="Peptidase_M1"/>
</dbReference>
<sequence length="851" mass="95239">MTLTRIEAKQRSASLKIDNYQIDLDLSGAKTEKTFRSVSTVEFSSSDVATFIDLVAERINSIELNGEQVDPTYEDGKIFLENLKADEANTLTIDAQCWYSRTGEGLHRFIDEADNNKHYLYTQYEPFDAHRVYACFDQPDLKAVWNFQITAPTGWVVLSNGVETSAVEKGKVTTRSFAPTKPLSSYITCVIAGEYAKVPGGTWTREAQGEIPAQAIDLALYCRQSLLPDFDTDDVFKVTRQGFDFFAEHYQYPYPWGKYDQVYVPEYNLGAMENPGCVTFNERFIVSGGPSWNQRGGRANTTLHEMCHMWFGDLVTPAWWDDLWLKESFADHQGTFAQGAATIYQDAWVKFAIARKGWAYIQDQYPTTHPIMADIVDLDAAKQNFDGITYAKGAAVLKQLVRYVGEDNFFAGARNYFEANAFGATSFVDLISALESVCEKDLQSWVDSWLKTTGPSVISAEVEDSQESVDVVTFHQENAQDPQVVRPHRFTLARYQEDQGKLVLLDQTDVTLESETLAIELPKANGKCLLVPNADDATYAVIRLDASSREMALKHVSEVPDDLVRAVIWQALWMEVRDGLMPAADFVSAVISQLPNESADVLAETTLHQAQTAISSYVPGSKTRQLAVALAKLAQTQVEQASTLDRQRAWAEIFAGILPFTEDDFTQTQIDHLLQNDVMTKQHKWDLLTGGAAAGIYSAEDISQRADFDSSSSARVEKDRALAAVPDLVTKEQFWNKVITEEVSNEYLTRVLSGLNQSAQSNLLTPWIEKFFETALPFWQDNTIGMGTRFISAAAPHAPRLLPGQEPSEHPVVLKCEKWLVDNPQAPHALRRLLTELHDDLLRALRAQANA</sequence>
<evidence type="ECO:0000259" key="16">
    <source>
        <dbReference type="Pfam" id="PF17900"/>
    </source>
</evidence>
<evidence type="ECO:0000256" key="11">
    <source>
        <dbReference type="ARBA" id="ARBA00023049"/>
    </source>
</evidence>
<dbReference type="GO" id="GO:0016285">
    <property type="term" value="F:alanyl aminopeptidase activity"/>
    <property type="evidence" value="ECO:0007669"/>
    <property type="project" value="UniProtKB-EC"/>
</dbReference>
<dbReference type="InterPro" id="IPR024571">
    <property type="entry name" value="ERAP1-like_C_dom"/>
</dbReference>
<evidence type="ECO:0000256" key="7">
    <source>
        <dbReference type="ARBA" id="ARBA00022670"/>
    </source>
</evidence>
<evidence type="ECO:0000256" key="12">
    <source>
        <dbReference type="ARBA" id="ARBA00029811"/>
    </source>
</evidence>
<comment type="catalytic activity">
    <reaction evidence="1">
        <text>Release of an N-terminal amino acid, Xaa-|-Yaa- from a peptide, amide or arylamide. Xaa is preferably Ala, but may be most amino acids including Pro (slow action). When a terminal hydrophobic residue is followed by a prolyl residue, the two may be released as an intact Xaa-Pro dipeptide.</text>
        <dbReference type="EC" id="3.4.11.2"/>
    </reaction>
</comment>
<dbReference type="GO" id="GO:0008270">
    <property type="term" value="F:zinc ion binding"/>
    <property type="evidence" value="ECO:0007669"/>
    <property type="project" value="InterPro"/>
</dbReference>
<protein>
    <recommendedName>
        <fullName evidence="5">Aminopeptidase N</fullName>
        <ecNumber evidence="4">3.4.11.2</ecNumber>
    </recommendedName>
    <alternativeName>
        <fullName evidence="12">Alanine aminopeptidase</fullName>
    </alternativeName>
    <alternativeName>
        <fullName evidence="13">Lysyl aminopeptidase</fullName>
    </alternativeName>
</protein>
<dbReference type="Pfam" id="PF11838">
    <property type="entry name" value="ERAP1_C"/>
    <property type="match status" value="1"/>
</dbReference>